<proteinExistence type="predicted"/>
<organism evidence="3 4">
    <name type="scientific">Alcanivorax jadensis T9</name>
    <dbReference type="NCBI Taxonomy" id="1177181"/>
    <lineage>
        <taxon>Bacteria</taxon>
        <taxon>Pseudomonadati</taxon>
        <taxon>Pseudomonadota</taxon>
        <taxon>Gammaproteobacteria</taxon>
        <taxon>Oceanospirillales</taxon>
        <taxon>Alcanivoracaceae</taxon>
        <taxon>Alcanivorax</taxon>
    </lineage>
</organism>
<feature type="signal peptide" evidence="1">
    <location>
        <begin position="1"/>
        <end position="25"/>
    </location>
</feature>
<evidence type="ECO:0000313" key="4">
    <source>
        <dbReference type="Proteomes" id="UP000029443"/>
    </source>
</evidence>
<dbReference type="SUPFAM" id="SSF49354">
    <property type="entry name" value="PapD-like"/>
    <property type="match status" value="1"/>
</dbReference>
<accession>A0ABR4WAV5</accession>
<evidence type="ECO:0000256" key="1">
    <source>
        <dbReference type="SAM" id="SignalP"/>
    </source>
</evidence>
<sequence length="233" mass="25932">MCIMIKRFAVLIVPVLLTLAPSLMAGQLTVAPIRLTMSPTQPNATFTLTNGSNEDGFYQLQLFAWEQEGGETQLKRQQDLVITPPVTMIPGNSDQIVRVVRQRPTDSEKEKSYRLIISEVPDTESERGAQLKVLLRLSVPVFVGDKSQTHALSVTRQQGRFVIHNGGNGHARLVDAYWLDNQQQRHIIHKGLAGYVLPDSELWLDTDDFSGQPVAVTFTANGKSLTLPVEEEK</sequence>
<dbReference type="Proteomes" id="UP000029443">
    <property type="component" value="Unassembled WGS sequence"/>
</dbReference>
<dbReference type="EMBL" id="ARXU01000010">
    <property type="protein sequence ID" value="KGD60539.1"/>
    <property type="molecule type" value="Genomic_DNA"/>
</dbReference>
<comment type="caution">
    <text evidence="3">The sequence shown here is derived from an EMBL/GenBank/DDBJ whole genome shotgun (WGS) entry which is preliminary data.</text>
</comment>
<keyword evidence="4" id="KW-1185">Reference proteome</keyword>
<dbReference type="InterPro" id="IPR008962">
    <property type="entry name" value="PapD-like_sf"/>
</dbReference>
<dbReference type="Gene3D" id="2.60.40.10">
    <property type="entry name" value="Immunoglobulins"/>
    <property type="match status" value="1"/>
</dbReference>
<reference evidence="3 4" key="1">
    <citation type="submission" date="2012-09" db="EMBL/GenBank/DDBJ databases">
        <title>Genome Sequence of alkane-degrading Bacterium Alcanivorax jadensis T9.</title>
        <authorList>
            <person name="Lai Q."/>
            <person name="Shao Z."/>
        </authorList>
    </citation>
    <scope>NUCLEOTIDE SEQUENCE [LARGE SCALE GENOMIC DNA]</scope>
    <source>
        <strain evidence="3 4">T9</strain>
    </source>
</reference>
<protein>
    <submittedName>
        <fullName evidence="3">Type 1 pili usher pathway chaperone CsuC</fullName>
    </submittedName>
</protein>
<feature type="chain" id="PRO_5046499963" evidence="1">
    <location>
        <begin position="26"/>
        <end position="233"/>
    </location>
</feature>
<dbReference type="PANTHER" id="PTHR30251:SF4">
    <property type="entry name" value="SLR1668 PROTEIN"/>
    <property type="match status" value="1"/>
</dbReference>
<name>A0ABR4WAV5_9GAMM</name>
<dbReference type="PANTHER" id="PTHR30251">
    <property type="entry name" value="PILUS ASSEMBLY CHAPERONE"/>
    <property type="match status" value="1"/>
</dbReference>
<keyword evidence="1" id="KW-0732">Signal</keyword>
<dbReference type="InterPro" id="IPR016147">
    <property type="entry name" value="Pili_assmbl_chaperone_N"/>
</dbReference>
<dbReference type="Pfam" id="PF00345">
    <property type="entry name" value="PapD_N"/>
    <property type="match status" value="1"/>
</dbReference>
<dbReference type="InterPro" id="IPR013783">
    <property type="entry name" value="Ig-like_fold"/>
</dbReference>
<evidence type="ECO:0000313" key="3">
    <source>
        <dbReference type="EMBL" id="KGD60539.1"/>
    </source>
</evidence>
<evidence type="ECO:0000259" key="2">
    <source>
        <dbReference type="Pfam" id="PF00345"/>
    </source>
</evidence>
<dbReference type="InterPro" id="IPR050643">
    <property type="entry name" value="Periplasmic_pilus_chap"/>
</dbReference>
<gene>
    <name evidence="3" type="ORF">T9A_02495</name>
</gene>
<feature type="domain" description="Pili assembly chaperone N-terminal" evidence="2">
    <location>
        <begin position="28"/>
        <end position="143"/>
    </location>
</feature>